<dbReference type="Gene3D" id="1.25.40.10">
    <property type="entry name" value="Tetratricopeptide repeat domain"/>
    <property type="match status" value="1"/>
</dbReference>
<evidence type="ECO:0000256" key="2">
    <source>
        <dbReference type="SAM" id="SignalP"/>
    </source>
</evidence>
<evidence type="ECO:0000313" key="4">
    <source>
        <dbReference type="Proteomes" id="UP000027442"/>
    </source>
</evidence>
<comment type="caution">
    <text evidence="3">The sequence shown here is derived from an EMBL/GenBank/DDBJ whole genome shotgun (WGS) entry which is preliminary data.</text>
</comment>
<evidence type="ECO:0000313" key="3">
    <source>
        <dbReference type="EMBL" id="KDR50740.1"/>
    </source>
</evidence>
<name>A0A069QD85_HOYLO</name>
<dbReference type="PATRIC" id="fig|1122985.7.peg.3298"/>
<reference evidence="3 4" key="1">
    <citation type="submission" date="2013-08" db="EMBL/GenBank/DDBJ databases">
        <authorList>
            <person name="Weinstock G."/>
            <person name="Sodergren E."/>
            <person name="Wylie T."/>
            <person name="Fulton L."/>
            <person name="Fulton R."/>
            <person name="Fronick C."/>
            <person name="O'Laughlin M."/>
            <person name="Godfrey J."/>
            <person name="Miner T."/>
            <person name="Herter B."/>
            <person name="Appelbaum E."/>
            <person name="Cordes M."/>
            <person name="Lek S."/>
            <person name="Wollam A."/>
            <person name="Pepin K.H."/>
            <person name="Palsikar V.B."/>
            <person name="Mitreva M."/>
            <person name="Wilson R.K."/>
        </authorList>
    </citation>
    <scope>NUCLEOTIDE SEQUENCE [LARGE SCALE GENOMIC DNA]</scope>
    <source>
        <strain evidence="3 4">ATCC 15930</strain>
    </source>
</reference>
<dbReference type="SUPFAM" id="SSF48452">
    <property type="entry name" value="TPR-like"/>
    <property type="match status" value="1"/>
</dbReference>
<feature type="coiled-coil region" evidence="1">
    <location>
        <begin position="230"/>
        <end position="257"/>
    </location>
</feature>
<dbReference type="InterPro" id="IPR019734">
    <property type="entry name" value="TPR_rpt"/>
</dbReference>
<dbReference type="AlphaFoldDB" id="A0A069QD85"/>
<feature type="chain" id="PRO_5001665102" evidence="2">
    <location>
        <begin position="43"/>
        <end position="413"/>
    </location>
</feature>
<feature type="signal peptide" evidence="2">
    <location>
        <begin position="1"/>
        <end position="42"/>
    </location>
</feature>
<evidence type="ECO:0000256" key="1">
    <source>
        <dbReference type="SAM" id="Coils"/>
    </source>
</evidence>
<sequence length="413" mass="47296">MVAKSYLHHPYISTLKLISITSLMKKTLLAALLLLAANTTLAQKTEQEKQLHEMDSTARMLIADGKFDKAVDAFTAYTAKVKGLRGEADTTYIEGLVFLGKAYLRAKRINKAVETAQKVVDLYGKHFSTKDKRYAWYLDNLSLYLTSNGKSKEALVHSKKALKIYESLYTNDRDMAVILIHAAENSFHAGEKAEAIKYQLRALSIYKDLFGQHSEEYTDEAEYLITYYEGNNQEDKAKSLRDEVEKLKEEAKKGYGDIPELPKLETAEDCRKHTKDVERCCQYYLSHRLTAHDMDDAAKFIMAWAVPSDLVTIPMGKNEAQLISTEKSYPYLFSYYAGYILYALENKETKESEDGYEAAMVATLNHYLNNKDLTGPVPTLEKYVKLYKKDKDKMFAQIRKNFPKIDKEDKNKK</sequence>
<dbReference type="HOGENOM" id="CLU_665425_0_0_10"/>
<accession>A0A069QD85</accession>
<proteinExistence type="predicted"/>
<dbReference type="Pfam" id="PF13374">
    <property type="entry name" value="TPR_10"/>
    <property type="match status" value="1"/>
</dbReference>
<keyword evidence="4" id="KW-1185">Reference proteome</keyword>
<dbReference type="SMART" id="SM00028">
    <property type="entry name" value="TPR"/>
    <property type="match status" value="3"/>
</dbReference>
<dbReference type="InterPro" id="IPR011990">
    <property type="entry name" value="TPR-like_helical_dom_sf"/>
</dbReference>
<dbReference type="Pfam" id="PF13424">
    <property type="entry name" value="TPR_12"/>
    <property type="match status" value="1"/>
</dbReference>
<protein>
    <submittedName>
        <fullName evidence="3">Tetratricopeptide repeat protein</fullName>
    </submittedName>
</protein>
<gene>
    <name evidence="3" type="ORF">HMPREF1991_03182</name>
</gene>
<dbReference type="EMBL" id="JNGW01000140">
    <property type="protein sequence ID" value="KDR50740.1"/>
    <property type="molecule type" value="Genomic_DNA"/>
</dbReference>
<dbReference type="Proteomes" id="UP000027442">
    <property type="component" value="Unassembled WGS sequence"/>
</dbReference>
<keyword evidence="1" id="KW-0175">Coiled coil</keyword>
<keyword evidence="2" id="KW-0732">Signal</keyword>
<organism evidence="3 4">
    <name type="scientific">Hoylesella loescheii DSM 19665 = JCM 12249 = ATCC 15930</name>
    <dbReference type="NCBI Taxonomy" id="1122985"/>
    <lineage>
        <taxon>Bacteria</taxon>
        <taxon>Pseudomonadati</taxon>
        <taxon>Bacteroidota</taxon>
        <taxon>Bacteroidia</taxon>
        <taxon>Bacteroidales</taxon>
        <taxon>Prevotellaceae</taxon>
        <taxon>Hoylesella</taxon>
    </lineage>
</organism>